<dbReference type="InterPro" id="IPR010237">
    <property type="entry name" value="Pyr-5-nucltdase"/>
</dbReference>
<dbReference type="SFLD" id="SFLDS00003">
    <property type="entry name" value="Haloacid_Dehalogenase"/>
    <property type="match status" value="1"/>
</dbReference>
<dbReference type="SFLD" id="SFLDG01132">
    <property type="entry name" value="C1.5.3:_5'-Nucleotidase_Like"/>
    <property type="match status" value="1"/>
</dbReference>
<dbReference type="InterPro" id="IPR052791">
    <property type="entry name" value="SSM1_domain"/>
</dbReference>
<dbReference type="Gene3D" id="3.40.50.1000">
    <property type="entry name" value="HAD superfamily/HAD-like"/>
    <property type="match status" value="1"/>
</dbReference>
<reference evidence="1 2" key="1">
    <citation type="submission" date="2023-04" db="EMBL/GenBank/DDBJ databases">
        <title>Genome of Basidiobolus ranarum AG-B5.</title>
        <authorList>
            <person name="Stajich J.E."/>
            <person name="Carter-House D."/>
            <person name="Gryganskyi A."/>
        </authorList>
    </citation>
    <scope>NUCLEOTIDE SEQUENCE [LARGE SCALE GENOMIC DNA]</scope>
    <source>
        <strain evidence="1 2">AG-B5</strain>
    </source>
</reference>
<dbReference type="PANTHER" id="PTHR47438">
    <property type="entry name" value="PHOSPHATE METABOLISM PROTEIN 8-RELATED"/>
    <property type="match status" value="1"/>
</dbReference>
<dbReference type="NCBIfam" id="TIGR01993">
    <property type="entry name" value="Pyr-5-nucltdase"/>
    <property type="match status" value="1"/>
</dbReference>
<protein>
    <submittedName>
        <fullName evidence="1">Suppressor of disruption of TFIIS</fullName>
    </submittedName>
</protein>
<dbReference type="InterPro" id="IPR023214">
    <property type="entry name" value="HAD_sf"/>
</dbReference>
<accession>A0ABR2VJU9</accession>
<keyword evidence="2" id="KW-1185">Reference proteome</keyword>
<dbReference type="SUPFAM" id="SSF56784">
    <property type="entry name" value="HAD-like"/>
    <property type="match status" value="1"/>
</dbReference>
<name>A0ABR2VJU9_9FUNG</name>
<dbReference type="SFLD" id="SFLDG01129">
    <property type="entry name" value="C1.5:_HAD__Beta-PGM__Phosphata"/>
    <property type="match status" value="1"/>
</dbReference>
<dbReference type="Gene3D" id="1.10.150.450">
    <property type="match status" value="1"/>
</dbReference>
<comment type="caution">
    <text evidence="1">The sequence shown here is derived from an EMBL/GenBank/DDBJ whole genome shotgun (WGS) entry which is preliminary data.</text>
</comment>
<sequence length="225" mass="25367">MLGAEPSYTKPGVFFFDVDNCLYSLSLGVYDLMCDRIFAFAKEIGIPEAEVVPLCRSYSKKYGMTVRGLIKFHNIDPMEYDQKVDGSLPLEEILSPNPALRKMLQTLPMKKWAFTNAALPHAKRVLSILGIEDQFEGITYCDYSIPNFLAKPDIEQYKVAMKMANIQDPSLCYLVDDSEPNICTAKKLGWNTVHVTATPSKTSTVADHQIVEITELPRALPELWH</sequence>
<dbReference type="Proteomes" id="UP001479436">
    <property type="component" value="Unassembled WGS sequence"/>
</dbReference>
<dbReference type="Pfam" id="PF00702">
    <property type="entry name" value="Hydrolase"/>
    <property type="match status" value="1"/>
</dbReference>
<dbReference type="InterPro" id="IPR036412">
    <property type="entry name" value="HAD-like_sf"/>
</dbReference>
<dbReference type="EMBL" id="JASJQH010011357">
    <property type="protein sequence ID" value="KAK9667457.1"/>
    <property type="molecule type" value="Genomic_DNA"/>
</dbReference>
<proteinExistence type="predicted"/>
<dbReference type="InterPro" id="IPR006439">
    <property type="entry name" value="HAD-SF_hydro_IA"/>
</dbReference>
<organism evidence="1 2">
    <name type="scientific">Basidiobolus ranarum</name>
    <dbReference type="NCBI Taxonomy" id="34480"/>
    <lineage>
        <taxon>Eukaryota</taxon>
        <taxon>Fungi</taxon>
        <taxon>Fungi incertae sedis</taxon>
        <taxon>Zoopagomycota</taxon>
        <taxon>Entomophthoromycotina</taxon>
        <taxon>Basidiobolomycetes</taxon>
        <taxon>Basidiobolales</taxon>
        <taxon>Basidiobolaceae</taxon>
        <taxon>Basidiobolus</taxon>
    </lineage>
</organism>
<gene>
    <name evidence="1" type="primary">SDT1_2</name>
    <name evidence="1" type="ORF">K7432_017843</name>
</gene>
<dbReference type="PANTHER" id="PTHR47438:SF1">
    <property type="entry name" value="PHOSPHATE METABOLISM PROTEIN 8-RELATED"/>
    <property type="match status" value="1"/>
</dbReference>
<evidence type="ECO:0000313" key="2">
    <source>
        <dbReference type="Proteomes" id="UP001479436"/>
    </source>
</evidence>
<evidence type="ECO:0000313" key="1">
    <source>
        <dbReference type="EMBL" id="KAK9667457.1"/>
    </source>
</evidence>
<dbReference type="NCBIfam" id="TIGR01509">
    <property type="entry name" value="HAD-SF-IA-v3"/>
    <property type="match status" value="1"/>
</dbReference>